<evidence type="ECO:0000256" key="2">
    <source>
        <dbReference type="ARBA" id="ARBA00008814"/>
    </source>
</evidence>
<dbReference type="Proteomes" id="UP000758856">
    <property type="component" value="Unassembled WGS sequence"/>
</dbReference>
<dbReference type="Pfam" id="PF01497">
    <property type="entry name" value="Peripla_BP_2"/>
    <property type="match status" value="1"/>
</dbReference>
<dbReference type="InterPro" id="IPR006311">
    <property type="entry name" value="TAT_signal"/>
</dbReference>
<evidence type="ECO:0000256" key="5">
    <source>
        <dbReference type="ARBA" id="ARBA00022729"/>
    </source>
</evidence>
<dbReference type="SUPFAM" id="SSF53807">
    <property type="entry name" value="Helical backbone' metal receptor"/>
    <property type="match status" value="1"/>
</dbReference>
<dbReference type="EMBL" id="JAFBCY010000003">
    <property type="protein sequence ID" value="MBM7852613.1"/>
    <property type="molecule type" value="Genomic_DNA"/>
</dbReference>
<dbReference type="AlphaFoldDB" id="A0A9W6IX79"/>
<protein>
    <submittedName>
        <fullName evidence="7">Amino acid ABC transporter substrate-binding protein</fullName>
    </submittedName>
    <submittedName>
        <fullName evidence="8">Iron complex transport system substrate-binding protein</fullName>
    </submittedName>
</protein>
<accession>A0A9W6IX79</accession>
<comment type="similarity">
    <text evidence="2">Belongs to the bacterial solute-binding protein 8 family.</text>
</comment>
<dbReference type="PRINTS" id="PR01715">
    <property type="entry name" value="FERRIBNDNGPP"/>
</dbReference>
<reference evidence="7" key="3">
    <citation type="submission" date="2023-01" db="EMBL/GenBank/DDBJ databases">
        <authorList>
            <person name="Sun Q."/>
            <person name="Evtushenko L."/>
        </authorList>
    </citation>
    <scope>NUCLEOTIDE SEQUENCE</scope>
    <source>
        <strain evidence="7">VKM B-1606</strain>
    </source>
</reference>
<keyword evidence="9" id="KW-1185">Reference proteome</keyword>
<sequence>MNGPYSLGLTRRALITSLAATGLAGSLVAPAGAANLRVAAIDWAMLETALALGVTPVAATELKLFRRAAIEPAVPAEVADLGLRGEINAEMLLYARPELILSSPWYEKYRAQLERVAPVESFSIYEPGRSPYAAAEAASRALGARLSRAAEAEALVARADAALGERRARLAPFADRPFLMTNFGDIRHFRAFGADSLFADVLARLGLRSAWAGGSAYGAVASVGLEALAAMPEAWIVIVGPTPPDVLRSLNGSAFWRAMPQVAGGRVIDLGPVNPFGALPAALRFARLLDEALAGRDHA</sequence>
<evidence type="ECO:0000256" key="4">
    <source>
        <dbReference type="ARBA" id="ARBA00022496"/>
    </source>
</evidence>
<keyword evidence="5" id="KW-0732">Signal</keyword>
<keyword evidence="3" id="KW-0813">Transport</keyword>
<comment type="caution">
    <text evidence="7">The sequence shown here is derived from an EMBL/GenBank/DDBJ whole genome shotgun (WGS) entry which is preliminary data.</text>
</comment>
<evidence type="ECO:0000256" key="3">
    <source>
        <dbReference type="ARBA" id="ARBA00022448"/>
    </source>
</evidence>
<evidence type="ECO:0000313" key="10">
    <source>
        <dbReference type="Proteomes" id="UP001143400"/>
    </source>
</evidence>
<feature type="domain" description="Fe/B12 periplasmic-binding" evidence="6">
    <location>
        <begin position="37"/>
        <end position="299"/>
    </location>
</feature>
<dbReference type="Proteomes" id="UP001143400">
    <property type="component" value="Unassembled WGS sequence"/>
</dbReference>
<keyword evidence="4" id="KW-0410">Iron transport</keyword>
<keyword evidence="4" id="KW-0406">Ion transport</keyword>
<dbReference type="InterPro" id="IPR002491">
    <property type="entry name" value="ABC_transptr_periplasmic_BD"/>
</dbReference>
<dbReference type="Gene3D" id="3.40.50.1980">
    <property type="entry name" value="Nitrogenase molybdenum iron protein domain"/>
    <property type="match status" value="2"/>
</dbReference>
<dbReference type="PANTHER" id="PTHR30532">
    <property type="entry name" value="IRON III DICITRATE-BINDING PERIPLASMIC PROTEIN"/>
    <property type="match status" value="1"/>
</dbReference>
<evidence type="ECO:0000256" key="1">
    <source>
        <dbReference type="ARBA" id="ARBA00004196"/>
    </source>
</evidence>
<dbReference type="RefSeq" id="WP_204950988.1">
    <property type="nucleotide sequence ID" value="NZ_BSFF01000003.1"/>
</dbReference>
<comment type="subcellular location">
    <subcellularLocation>
        <location evidence="1">Cell envelope</location>
    </subcellularLocation>
</comment>
<evidence type="ECO:0000259" key="6">
    <source>
        <dbReference type="PROSITE" id="PS50983"/>
    </source>
</evidence>
<dbReference type="PROSITE" id="PS51318">
    <property type="entry name" value="TAT"/>
    <property type="match status" value="1"/>
</dbReference>
<gene>
    <name evidence="7" type="primary">fhuD</name>
    <name evidence="7" type="ORF">GCM10008170_28390</name>
    <name evidence="8" type="ORF">JOD31_002855</name>
</gene>
<dbReference type="GO" id="GO:0030288">
    <property type="term" value="C:outer membrane-bounded periplasmic space"/>
    <property type="evidence" value="ECO:0007669"/>
    <property type="project" value="TreeGrafter"/>
</dbReference>
<dbReference type="EMBL" id="BSFF01000003">
    <property type="protein sequence ID" value="GLK56820.1"/>
    <property type="molecule type" value="Genomic_DNA"/>
</dbReference>
<dbReference type="GO" id="GO:1901678">
    <property type="term" value="P:iron coordination entity transport"/>
    <property type="evidence" value="ECO:0007669"/>
    <property type="project" value="UniProtKB-ARBA"/>
</dbReference>
<reference evidence="8 9" key="2">
    <citation type="submission" date="2021-01" db="EMBL/GenBank/DDBJ databases">
        <title>Genomic Encyclopedia of Type Strains, Phase IV (KMG-IV): sequencing the most valuable type-strain genomes for metagenomic binning, comparative biology and taxonomic classification.</title>
        <authorList>
            <person name="Goeker M."/>
        </authorList>
    </citation>
    <scope>NUCLEOTIDE SEQUENCE [LARGE SCALE GENOMIC DNA]</scope>
    <source>
        <strain evidence="8 9">DSM 6130</strain>
    </source>
</reference>
<dbReference type="InterPro" id="IPR051313">
    <property type="entry name" value="Bact_iron-sidero_bind"/>
</dbReference>
<organism evidence="7 10">
    <name type="scientific">Methylopila capsulata</name>
    <dbReference type="NCBI Taxonomy" id="61654"/>
    <lineage>
        <taxon>Bacteria</taxon>
        <taxon>Pseudomonadati</taxon>
        <taxon>Pseudomonadota</taxon>
        <taxon>Alphaproteobacteria</taxon>
        <taxon>Hyphomicrobiales</taxon>
        <taxon>Methylopilaceae</taxon>
        <taxon>Methylopila</taxon>
    </lineage>
</organism>
<proteinExistence type="inferred from homology"/>
<name>A0A9W6IX79_9HYPH</name>
<evidence type="ECO:0000313" key="9">
    <source>
        <dbReference type="Proteomes" id="UP000758856"/>
    </source>
</evidence>
<dbReference type="PROSITE" id="PS50983">
    <property type="entry name" value="FE_B12_PBP"/>
    <property type="match status" value="1"/>
</dbReference>
<keyword evidence="4" id="KW-0408">Iron</keyword>
<reference evidence="7" key="1">
    <citation type="journal article" date="2014" name="Int. J. Syst. Evol. Microbiol.">
        <title>Complete genome sequence of Corynebacterium casei LMG S-19264T (=DSM 44701T), isolated from a smear-ripened cheese.</title>
        <authorList>
            <consortium name="US DOE Joint Genome Institute (JGI-PGF)"/>
            <person name="Walter F."/>
            <person name="Albersmeier A."/>
            <person name="Kalinowski J."/>
            <person name="Ruckert C."/>
        </authorList>
    </citation>
    <scope>NUCLEOTIDE SEQUENCE</scope>
    <source>
        <strain evidence="7">VKM B-1606</strain>
    </source>
</reference>
<evidence type="ECO:0000313" key="8">
    <source>
        <dbReference type="EMBL" id="MBM7852613.1"/>
    </source>
</evidence>
<evidence type="ECO:0000313" key="7">
    <source>
        <dbReference type="EMBL" id="GLK56820.1"/>
    </source>
</evidence>
<dbReference type="PANTHER" id="PTHR30532:SF1">
    <property type="entry name" value="IRON(3+)-HYDROXAMATE-BINDING PROTEIN FHUD"/>
    <property type="match status" value="1"/>
</dbReference>